<protein>
    <recommendedName>
        <fullName evidence="3">Aspartic peptidase DDI1-type domain-containing protein</fullName>
    </recommendedName>
</protein>
<dbReference type="InParanoid" id="B9S3S9"/>
<reference evidence="2" key="1">
    <citation type="journal article" date="2010" name="Nat. Biotechnol.">
        <title>Draft genome sequence of the oilseed species Ricinus communis.</title>
        <authorList>
            <person name="Chan A.P."/>
            <person name="Crabtree J."/>
            <person name="Zhao Q."/>
            <person name="Lorenzi H."/>
            <person name="Orvis J."/>
            <person name="Puiu D."/>
            <person name="Melake-Berhan A."/>
            <person name="Jones K.M."/>
            <person name="Redman J."/>
            <person name="Chen G."/>
            <person name="Cahoon E.B."/>
            <person name="Gedil M."/>
            <person name="Stanke M."/>
            <person name="Haas B.J."/>
            <person name="Wortman J.R."/>
            <person name="Fraser-Liggett C.M."/>
            <person name="Ravel J."/>
            <person name="Rabinowicz P.D."/>
        </authorList>
    </citation>
    <scope>NUCLEOTIDE SEQUENCE [LARGE SCALE GENOMIC DNA]</scope>
    <source>
        <strain evidence="2">cv. Hale</strain>
    </source>
</reference>
<name>B9S3S9_RICCO</name>
<organism evidence="1 2">
    <name type="scientific">Ricinus communis</name>
    <name type="common">Castor bean</name>
    <dbReference type="NCBI Taxonomy" id="3988"/>
    <lineage>
        <taxon>Eukaryota</taxon>
        <taxon>Viridiplantae</taxon>
        <taxon>Streptophyta</taxon>
        <taxon>Embryophyta</taxon>
        <taxon>Tracheophyta</taxon>
        <taxon>Spermatophyta</taxon>
        <taxon>Magnoliopsida</taxon>
        <taxon>eudicotyledons</taxon>
        <taxon>Gunneridae</taxon>
        <taxon>Pentapetalae</taxon>
        <taxon>rosids</taxon>
        <taxon>fabids</taxon>
        <taxon>Malpighiales</taxon>
        <taxon>Euphorbiaceae</taxon>
        <taxon>Acalyphoideae</taxon>
        <taxon>Acalypheae</taxon>
        <taxon>Ricinus</taxon>
    </lineage>
</organism>
<dbReference type="Proteomes" id="UP000008311">
    <property type="component" value="Unassembled WGS sequence"/>
</dbReference>
<evidence type="ECO:0000313" key="1">
    <source>
        <dbReference type="EMBL" id="EEF41744.1"/>
    </source>
</evidence>
<dbReference type="EMBL" id="EQ973862">
    <property type="protein sequence ID" value="EEF41744.1"/>
    <property type="molecule type" value="Genomic_DNA"/>
</dbReference>
<proteinExistence type="predicted"/>
<keyword evidence="2" id="KW-1185">Reference proteome</keyword>
<evidence type="ECO:0000313" key="2">
    <source>
        <dbReference type="Proteomes" id="UP000008311"/>
    </source>
</evidence>
<dbReference type="AlphaFoldDB" id="B9S3S9"/>
<gene>
    <name evidence="1" type="ORF">RCOM_0830550</name>
</gene>
<accession>B9S3S9</accession>
<sequence>MAFEKPPTRMTRHIRPLYIKAEANGVLINRVLIDEGAWANVLPLRMLKKLHIKKENFSETDVLMT</sequence>
<evidence type="ECO:0008006" key="3">
    <source>
        <dbReference type="Google" id="ProtNLM"/>
    </source>
</evidence>